<dbReference type="Proteomes" id="UP000078492">
    <property type="component" value="Unassembled WGS sequence"/>
</dbReference>
<protein>
    <submittedName>
        <fullName evidence="1">Uncharacterized protein</fullName>
    </submittedName>
</protein>
<sequence length="114" mass="12101">LADTYSMTTLSQRQANVGSISATGCHTNLGATSAQRTLVDPDLLTTLGPTLAVRRQPYVGNRLSHQSRRDVDPTYVSRPLLTDNARANVGSTSATGCHTNLGATTAQRTLADPY</sequence>
<evidence type="ECO:0000313" key="1">
    <source>
        <dbReference type="EMBL" id="KYN50600.1"/>
    </source>
</evidence>
<dbReference type="EMBL" id="LKEY01042577">
    <property type="protein sequence ID" value="KYN50600.1"/>
    <property type="molecule type" value="Genomic_DNA"/>
</dbReference>
<comment type="caution">
    <text evidence="1">The sequence shown here is derived from an EMBL/GenBank/DDBJ whole genome shotgun (WGS) entry which is preliminary data.</text>
</comment>
<evidence type="ECO:0000313" key="2">
    <source>
        <dbReference type="Proteomes" id="UP000078492"/>
    </source>
</evidence>
<dbReference type="AlphaFoldDB" id="A0A151K399"/>
<reference evidence="1 2" key="1">
    <citation type="submission" date="2015-09" db="EMBL/GenBank/DDBJ databases">
        <title>Trachymyrmex cornetzi WGS genome.</title>
        <authorList>
            <person name="Nygaard S."/>
            <person name="Hu H."/>
            <person name="Boomsma J."/>
            <person name="Zhang G."/>
        </authorList>
    </citation>
    <scope>NUCLEOTIDE SEQUENCE [LARGE SCALE GENOMIC DNA]</scope>
    <source>
        <strain evidence="1">Tcor2-1</strain>
        <tissue evidence="1">Whole body</tissue>
    </source>
</reference>
<feature type="non-terminal residue" evidence="1">
    <location>
        <position position="114"/>
    </location>
</feature>
<name>A0A151K399_9HYME</name>
<organism evidence="1 2">
    <name type="scientific">Trachymyrmex cornetzi</name>
    <dbReference type="NCBI Taxonomy" id="471704"/>
    <lineage>
        <taxon>Eukaryota</taxon>
        <taxon>Metazoa</taxon>
        <taxon>Ecdysozoa</taxon>
        <taxon>Arthropoda</taxon>
        <taxon>Hexapoda</taxon>
        <taxon>Insecta</taxon>
        <taxon>Pterygota</taxon>
        <taxon>Neoptera</taxon>
        <taxon>Endopterygota</taxon>
        <taxon>Hymenoptera</taxon>
        <taxon>Apocrita</taxon>
        <taxon>Aculeata</taxon>
        <taxon>Formicoidea</taxon>
        <taxon>Formicidae</taxon>
        <taxon>Myrmicinae</taxon>
        <taxon>Trachymyrmex</taxon>
    </lineage>
</organism>
<keyword evidence="2" id="KW-1185">Reference proteome</keyword>
<proteinExistence type="predicted"/>
<gene>
    <name evidence="1" type="ORF">ALC57_11427</name>
</gene>
<accession>A0A151K399</accession>